<evidence type="ECO:0000313" key="4">
    <source>
        <dbReference type="Proteomes" id="UP000231962"/>
    </source>
</evidence>
<dbReference type="Proteomes" id="UP000231962">
    <property type="component" value="Unassembled WGS sequence"/>
</dbReference>
<proteinExistence type="predicted"/>
<protein>
    <recommendedName>
        <fullName evidence="6">PH domain-containing protein</fullName>
    </recommendedName>
</protein>
<dbReference type="EMBL" id="NPDZ01000003">
    <property type="protein sequence ID" value="PJZ73930.1"/>
    <property type="molecule type" value="Genomic_DNA"/>
</dbReference>
<sequence length="147" mass="17056">MYEHTQSSWWFRIPLLLGTLFPGVAGFFNPAHAESYRWAMWSVSALIFACLVLFWDLRVSVDQKQVLVRFGLGLIFRRIQMPDIINAKAVRNSWWYGWGVRYTPHGWMFNIYGLDAVEVSLRNGSKFRIGTDQPDLLTNAIQKNLGK</sequence>
<accession>A0A2M9ZPB5</accession>
<gene>
    <name evidence="2" type="ORF">CH360_04140</name>
    <name evidence="3" type="ORF">CH373_07280</name>
</gene>
<keyword evidence="1" id="KW-0812">Transmembrane</keyword>
<feature type="transmembrane region" description="Helical" evidence="1">
    <location>
        <begin position="9"/>
        <end position="29"/>
    </location>
</feature>
<feature type="transmembrane region" description="Helical" evidence="1">
    <location>
        <begin position="35"/>
        <end position="55"/>
    </location>
</feature>
<dbReference type="RefSeq" id="WP_100712727.1">
    <property type="nucleotide sequence ID" value="NZ_NPDY01000002.1"/>
</dbReference>
<dbReference type="EMBL" id="NPDY01000002">
    <property type="protein sequence ID" value="PJZ70721.1"/>
    <property type="molecule type" value="Genomic_DNA"/>
</dbReference>
<evidence type="ECO:0000313" key="3">
    <source>
        <dbReference type="EMBL" id="PJZ73930.1"/>
    </source>
</evidence>
<name>A0A2M9ZPB5_9LEPT</name>
<keyword evidence="4" id="KW-1185">Reference proteome</keyword>
<evidence type="ECO:0000313" key="5">
    <source>
        <dbReference type="Proteomes" id="UP000231990"/>
    </source>
</evidence>
<dbReference type="AlphaFoldDB" id="A0A2M9ZPB5"/>
<dbReference type="OrthoDB" id="582675at2"/>
<evidence type="ECO:0008006" key="6">
    <source>
        <dbReference type="Google" id="ProtNLM"/>
    </source>
</evidence>
<dbReference type="Proteomes" id="UP000231990">
    <property type="component" value="Unassembled WGS sequence"/>
</dbReference>
<reference evidence="4 5" key="1">
    <citation type="submission" date="2017-07" db="EMBL/GenBank/DDBJ databases">
        <title>Leptospira spp. isolated from tropical soils.</title>
        <authorList>
            <person name="Thibeaux R."/>
            <person name="Iraola G."/>
            <person name="Ferres I."/>
            <person name="Bierque E."/>
            <person name="Girault D."/>
            <person name="Soupe-Gilbert M.-E."/>
            <person name="Picardeau M."/>
            <person name="Goarant C."/>
        </authorList>
    </citation>
    <scope>NUCLEOTIDE SEQUENCE [LARGE SCALE GENOMIC DNA]</scope>
    <source>
        <strain evidence="3 5">FH1-B-B1</strain>
        <strain evidence="2 4">FH1-B-C1</strain>
    </source>
</reference>
<organism evidence="3 5">
    <name type="scientific">Leptospira perolatii</name>
    <dbReference type="NCBI Taxonomy" id="2023191"/>
    <lineage>
        <taxon>Bacteria</taxon>
        <taxon>Pseudomonadati</taxon>
        <taxon>Spirochaetota</taxon>
        <taxon>Spirochaetia</taxon>
        <taxon>Leptospirales</taxon>
        <taxon>Leptospiraceae</taxon>
        <taxon>Leptospira</taxon>
    </lineage>
</organism>
<comment type="caution">
    <text evidence="3">The sequence shown here is derived from an EMBL/GenBank/DDBJ whole genome shotgun (WGS) entry which is preliminary data.</text>
</comment>
<keyword evidence="1" id="KW-1133">Transmembrane helix</keyword>
<evidence type="ECO:0000313" key="2">
    <source>
        <dbReference type="EMBL" id="PJZ70721.1"/>
    </source>
</evidence>
<evidence type="ECO:0000256" key="1">
    <source>
        <dbReference type="SAM" id="Phobius"/>
    </source>
</evidence>
<keyword evidence="1" id="KW-0472">Membrane</keyword>